<dbReference type="InterPro" id="IPR036055">
    <property type="entry name" value="LDL_receptor-like_sf"/>
</dbReference>
<evidence type="ECO:0000256" key="1">
    <source>
        <dbReference type="ARBA" id="ARBA00023157"/>
    </source>
</evidence>
<dbReference type="Proteomes" id="UP001164746">
    <property type="component" value="Chromosome 1"/>
</dbReference>
<reference evidence="3" key="1">
    <citation type="submission" date="2022-11" db="EMBL/GenBank/DDBJ databases">
        <title>Centuries of genome instability and evolution in soft-shell clam transmissible cancer (bioRxiv).</title>
        <authorList>
            <person name="Hart S.F.M."/>
            <person name="Yonemitsu M.A."/>
            <person name="Giersch R.M."/>
            <person name="Beal B.F."/>
            <person name="Arriagada G."/>
            <person name="Davis B.W."/>
            <person name="Ostrander E.A."/>
            <person name="Goff S.P."/>
            <person name="Metzger M.J."/>
        </authorList>
    </citation>
    <scope>NUCLEOTIDE SEQUENCE</scope>
    <source>
        <strain evidence="3">MELC-2E11</strain>
        <tissue evidence="3">Siphon/mantle</tissue>
    </source>
</reference>
<accession>A0ABY7DBG2</accession>
<dbReference type="SUPFAM" id="SSF57424">
    <property type="entry name" value="LDL receptor-like module"/>
    <property type="match status" value="1"/>
</dbReference>
<dbReference type="EMBL" id="CP111012">
    <property type="protein sequence ID" value="WAQ94391.1"/>
    <property type="molecule type" value="Genomic_DNA"/>
</dbReference>
<feature type="non-terminal residue" evidence="3">
    <location>
        <position position="1"/>
    </location>
</feature>
<evidence type="ECO:0000313" key="4">
    <source>
        <dbReference type="Proteomes" id="UP001164746"/>
    </source>
</evidence>
<evidence type="ECO:0000256" key="2">
    <source>
        <dbReference type="PROSITE-ProRule" id="PRU00124"/>
    </source>
</evidence>
<gene>
    <name evidence="3" type="ORF">MAR_006862</name>
</gene>
<proteinExistence type="predicted"/>
<dbReference type="InterPro" id="IPR023415">
    <property type="entry name" value="LDLR_class-A_CS"/>
</dbReference>
<dbReference type="PROSITE" id="PS50068">
    <property type="entry name" value="LDLRA_2"/>
    <property type="match status" value="1"/>
</dbReference>
<dbReference type="PROSITE" id="PS01209">
    <property type="entry name" value="LDLRA_1"/>
    <property type="match status" value="1"/>
</dbReference>
<name>A0ABY7DBG2_MYAAR</name>
<feature type="disulfide bond" evidence="2">
    <location>
        <begin position="12"/>
        <end position="30"/>
    </location>
</feature>
<dbReference type="InterPro" id="IPR002172">
    <property type="entry name" value="LDrepeatLR_classA_rpt"/>
</dbReference>
<keyword evidence="1 2" id="KW-1015">Disulfide bond</keyword>
<sequence>MDECFRRGRFPCDPFRCITKDLLCDEAFNCPFGEDEFASVCILKHKCESMISATEGCLGRCTPGYFGNFCEKTCSKKCLNGICDVQSGICKDCTRTFLENCSLKCGQGCREKENFPQCDRQSGKCLNGCYLYHYGQYCNKTCKNCKGNSSNVSCDIDGVCQSGCENGYWGKKCNTKCSANCLALERQCESKISTTEGCLGRCTPGYFGKFCRHNCSENCLNGICNKSTGICKECTRTFLENCSQQCGPGCRGRENFPQCDRQSGKCLHGCYLYHYGQYCNKTCKNCKGNTFNVSCDIDGECQSGCENGYWGKKCNTKCSANCEGDEHGNR</sequence>
<protein>
    <submittedName>
        <fullName evidence="3">TENX-like protein</fullName>
    </submittedName>
</protein>
<organism evidence="3 4">
    <name type="scientific">Mya arenaria</name>
    <name type="common">Soft-shell clam</name>
    <dbReference type="NCBI Taxonomy" id="6604"/>
    <lineage>
        <taxon>Eukaryota</taxon>
        <taxon>Metazoa</taxon>
        <taxon>Spiralia</taxon>
        <taxon>Lophotrochozoa</taxon>
        <taxon>Mollusca</taxon>
        <taxon>Bivalvia</taxon>
        <taxon>Autobranchia</taxon>
        <taxon>Heteroconchia</taxon>
        <taxon>Euheterodonta</taxon>
        <taxon>Imparidentia</taxon>
        <taxon>Neoheterodontei</taxon>
        <taxon>Myida</taxon>
        <taxon>Myoidea</taxon>
        <taxon>Myidae</taxon>
        <taxon>Mya</taxon>
    </lineage>
</organism>
<keyword evidence="4" id="KW-1185">Reference proteome</keyword>
<evidence type="ECO:0000313" key="3">
    <source>
        <dbReference type="EMBL" id="WAQ94391.1"/>
    </source>
</evidence>
<comment type="caution">
    <text evidence="2">Lacks conserved residue(s) required for the propagation of feature annotation.</text>
</comment>